<dbReference type="GO" id="GO:0004424">
    <property type="term" value="F:imidazoleglycerol-phosphate dehydratase activity"/>
    <property type="evidence" value="ECO:0007669"/>
    <property type="project" value="UniProtKB-UniRule"/>
</dbReference>
<dbReference type="GO" id="GO:0005737">
    <property type="term" value="C:cytoplasm"/>
    <property type="evidence" value="ECO:0007669"/>
    <property type="project" value="UniProtKB-SubCell"/>
</dbReference>
<dbReference type="PROSITE" id="PS00955">
    <property type="entry name" value="IGP_DEHYDRATASE_2"/>
    <property type="match status" value="1"/>
</dbReference>
<sequence>MTRKISLSRETAETQIALTLDLDGTGQCTVETGVPFFDHMMVLFTKHGHFDLNLSATGDGVDNHHALEDIGILLGQAFAKALGDKAGINRYAFQFTPMDEALCRICIDISGRATLVWDVPLTREYIGDFETEMLEEFFIAFTHNARMTIHVTSLYGRNNHHIVEGIFKGFGRTLKEAVTLDPENPGIPSTKGIIE</sequence>
<dbReference type="InterPro" id="IPR020565">
    <property type="entry name" value="ImidazoleglycerP_deHydtase_CS"/>
</dbReference>
<dbReference type="PANTHER" id="PTHR23133">
    <property type="entry name" value="IMIDAZOLEGLYCEROL-PHOSPHATE DEHYDRATASE HIS7"/>
    <property type="match status" value="1"/>
</dbReference>
<dbReference type="FunFam" id="3.30.230.40:FF:000001">
    <property type="entry name" value="Imidazoleglycerol-phosphate dehydratase HisB"/>
    <property type="match status" value="1"/>
</dbReference>
<evidence type="ECO:0000313" key="8">
    <source>
        <dbReference type="EMBL" id="SDY10800.1"/>
    </source>
</evidence>
<evidence type="ECO:0000256" key="1">
    <source>
        <dbReference type="ARBA" id="ARBA00005047"/>
    </source>
</evidence>
<dbReference type="EMBL" id="FNOU01000016">
    <property type="protein sequence ID" value="SDY10800.1"/>
    <property type="molecule type" value="Genomic_DNA"/>
</dbReference>
<evidence type="ECO:0000256" key="2">
    <source>
        <dbReference type="ARBA" id="ARBA00016664"/>
    </source>
</evidence>
<evidence type="ECO:0000256" key="4">
    <source>
        <dbReference type="ARBA" id="ARBA00023102"/>
    </source>
</evidence>
<dbReference type="CDD" id="cd07914">
    <property type="entry name" value="IGPD"/>
    <property type="match status" value="1"/>
</dbReference>
<dbReference type="Proteomes" id="UP000199652">
    <property type="component" value="Unassembled WGS sequence"/>
</dbReference>
<comment type="similarity">
    <text evidence="6 7">Belongs to the imidazoleglycerol-phosphate dehydratase family.</text>
</comment>
<dbReference type="Gene3D" id="3.30.230.40">
    <property type="entry name" value="Imidazole glycerol phosphate dehydratase, domain 1"/>
    <property type="match status" value="2"/>
</dbReference>
<evidence type="ECO:0000256" key="7">
    <source>
        <dbReference type="RuleBase" id="RU000599"/>
    </source>
</evidence>
<dbReference type="InterPro" id="IPR000807">
    <property type="entry name" value="ImidazoleglycerolP_deHydtase"/>
</dbReference>
<keyword evidence="3 6" id="KW-0028">Amino-acid biosynthesis</keyword>
<dbReference type="NCBIfam" id="NF002111">
    <property type="entry name" value="PRK00951.2-1"/>
    <property type="match status" value="1"/>
</dbReference>
<protein>
    <recommendedName>
        <fullName evidence="2 6">Imidazoleglycerol-phosphate dehydratase</fullName>
        <shortName evidence="6">IGPD</shortName>
        <ecNumber evidence="6 7">4.2.1.19</ecNumber>
    </recommendedName>
</protein>
<evidence type="ECO:0000313" key="9">
    <source>
        <dbReference type="Proteomes" id="UP000199652"/>
    </source>
</evidence>
<gene>
    <name evidence="6" type="primary">hisB</name>
    <name evidence="8" type="ORF">SAMN04488579_11665</name>
</gene>
<dbReference type="InterPro" id="IPR020568">
    <property type="entry name" value="Ribosomal_Su5_D2-typ_SF"/>
</dbReference>
<dbReference type="FunFam" id="3.30.230.40:FF:000003">
    <property type="entry name" value="Imidazoleglycerol-phosphate dehydratase HisB"/>
    <property type="match status" value="1"/>
</dbReference>
<keyword evidence="9" id="KW-1185">Reference proteome</keyword>
<dbReference type="OrthoDB" id="9790411at2"/>
<dbReference type="UniPathway" id="UPA00031">
    <property type="reaction ID" value="UER00011"/>
</dbReference>
<dbReference type="PROSITE" id="PS00954">
    <property type="entry name" value="IGP_DEHYDRATASE_1"/>
    <property type="match status" value="1"/>
</dbReference>
<dbReference type="HAMAP" id="MF_00076">
    <property type="entry name" value="HisB"/>
    <property type="match status" value="1"/>
</dbReference>
<dbReference type="PANTHER" id="PTHR23133:SF2">
    <property type="entry name" value="IMIDAZOLEGLYCEROL-PHOSPHATE DEHYDRATASE"/>
    <property type="match status" value="1"/>
</dbReference>
<reference evidence="9" key="1">
    <citation type="submission" date="2016-10" db="EMBL/GenBank/DDBJ databases">
        <authorList>
            <person name="Varghese N."/>
            <person name="Submissions S."/>
        </authorList>
    </citation>
    <scope>NUCLEOTIDE SEQUENCE [LARGE SCALE GENOMIC DNA]</scope>
    <source>
        <strain evidence="9">VPI 5359</strain>
    </source>
</reference>
<dbReference type="STRING" id="1528.SAMN04488579_11665"/>
<dbReference type="GO" id="GO:0000105">
    <property type="term" value="P:L-histidine biosynthetic process"/>
    <property type="evidence" value="ECO:0007669"/>
    <property type="project" value="UniProtKB-UniRule"/>
</dbReference>
<dbReference type="NCBIfam" id="NF002114">
    <property type="entry name" value="PRK00951.2-4"/>
    <property type="match status" value="1"/>
</dbReference>
<keyword evidence="6" id="KW-0963">Cytoplasm</keyword>
<proteinExistence type="inferred from homology"/>
<accession>A0A1H3H639</accession>
<dbReference type="RefSeq" id="WP_090245968.1">
    <property type="nucleotide sequence ID" value="NZ_FNOU01000016.1"/>
</dbReference>
<name>A0A1H3H639_EUBBA</name>
<dbReference type="EC" id="4.2.1.19" evidence="6 7"/>
<keyword evidence="5 6" id="KW-0456">Lyase</keyword>
<keyword evidence="4 6" id="KW-0368">Histidine biosynthesis</keyword>
<evidence type="ECO:0000256" key="6">
    <source>
        <dbReference type="HAMAP-Rule" id="MF_00076"/>
    </source>
</evidence>
<evidence type="ECO:0000256" key="5">
    <source>
        <dbReference type="ARBA" id="ARBA00023239"/>
    </source>
</evidence>
<comment type="subcellular location">
    <subcellularLocation>
        <location evidence="6 7">Cytoplasm</location>
    </subcellularLocation>
</comment>
<evidence type="ECO:0000256" key="3">
    <source>
        <dbReference type="ARBA" id="ARBA00022605"/>
    </source>
</evidence>
<organism evidence="8 9">
    <name type="scientific">Eubacterium barkeri</name>
    <name type="common">Clostridium barkeri</name>
    <dbReference type="NCBI Taxonomy" id="1528"/>
    <lineage>
        <taxon>Bacteria</taxon>
        <taxon>Bacillati</taxon>
        <taxon>Bacillota</taxon>
        <taxon>Clostridia</taxon>
        <taxon>Eubacteriales</taxon>
        <taxon>Eubacteriaceae</taxon>
        <taxon>Eubacterium</taxon>
    </lineage>
</organism>
<comment type="pathway">
    <text evidence="1 6 7">Amino-acid biosynthesis; L-histidine biosynthesis; L-histidine from 5-phospho-alpha-D-ribose 1-diphosphate: step 6/9.</text>
</comment>
<dbReference type="AlphaFoldDB" id="A0A1H3H639"/>
<dbReference type="Pfam" id="PF00475">
    <property type="entry name" value="IGPD"/>
    <property type="match status" value="1"/>
</dbReference>
<comment type="catalytic activity">
    <reaction evidence="6 7">
        <text>D-erythro-1-(imidazol-4-yl)glycerol 3-phosphate = 3-(imidazol-4-yl)-2-oxopropyl phosphate + H2O</text>
        <dbReference type="Rhea" id="RHEA:11040"/>
        <dbReference type="ChEBI" id="CHEBI:15377"/>
        <dbReference type="ChEBI" id="CHEBI:57766"/>
        <dbReference type="ChEBI" id="CHEBI:58278"/>
        <dbReference type="EC" id="4.2.1.19"/>
    </reaction>
</comment>
<dbReference type="SUPFAM" id="SSF54211">
    <property type="entry name" value="Ribosomal protein S5 domain 2-like"/>
    <property type="match status" value="2"/>
</dbReference>
<dbReference type="InterPro" id="IPR038494">
    <property type="entry name" value="IGPD_sf"/>
</dbReference>